<feature type="transmembrane region" description="Helical" evidence="9">
    <location>
        <begin position="12"/>
        <end position="31"/>
    </location>
</feature>
<keyword evidence="6 9" id="KW-0333">Golgi apparatus</keyword>
<reference evidence="10" key="1">
    <citation type="submission" date="2022-03" db="EMBL/GenBank/DDBJ databases">
        <authorList>
            <person name="Martin C."/>
        </authorList>
    </citation>
    <scope>NUCLEOTIDE SEQUENCE</scope>
</reference>
<keyword evidence="7 9" id="KW-0472">Membrane</keyword>
<dbReference type="EC" id="2.8.2.-" evidence="9"/>
<name>A0A8S4NQS0_OWEFU</name>
<dbReference type="Proteomes" id="UP000749559">
    <property type="component" value="Unassembled WGS sequence"/>
</dbReference>
<dbReference type="GO" id="GO:0008146">
    <property type="term" value="F:sulfotransferase activity"/>
    <property type="evidence" value="ECO:0007669"/>
    <property type="project" value="InterPro"/>
</dbReference>
<evidence type="ECO:0000256" key="8">
    <source>
        <dbReference type="ARBA" id="ARBA00023180"/>
    </source>
</evidence>
<evidence type="ECO:0000313" key="10">
    <source>
        <dbReference type="EMBL" id="CAH1782684.1"/>
    </source>
</evidence>
<accession>A0A8S4NQS0</accession>
<dbReference type="OrthoDB" id="6380564at2759"/>
<dbReference type="PANTHER" id="PTHR12137:SF54">
    <property type="entry name" value="CARBOHYDRATE SULFOTRANSFERASE"/>
    <property type="match status" value="1"/>
</dbReference>
<evidence type="ECO:0000256" key="7">
    <source>
        <dbReference type="ARBA" id="ARBA00023136"/>
    </source>
</evidence>
<comment type="similarity">
    <text evidence="2 9">Belongs to the sulfotransferase 2 family.</text>
</comment>
<keyword evidence="8 9" id="KW-0325">Glycoprotein</keyword>
<keyword evidence="9" id="KW-0119">Carbohydrate metabolism</keyword>
<dbReference type="GO" id="GO:0016051">
    <property type="term" value="P:carbohydrate biosynthetic process"/>
    <property type="evidence" value="ECO:0007669"/>
    <property type="project" value="InterPro"/>
</dbReference>
<protein>
    <recommendedName>
        <fullName evidence="9">Carbohydrate sulfotransferase</fullName>
        <ecNumber evidence="9">2.8.2.-</ecNumber>
    </recommendedName>
</protein>
<keyword evidence="9" id="KW-0735">Signal-anchor</keyword>
<sequence>MKLAKLKELSKLILIIIIIIIFGMCTDQLLLERFKHHNLNRPPSHVAVPSMNQRIDDLENIGSKYFTKPRNLQTICSKSNVALSANFTDNMLVDEKHKLLYCYVPKVGCTTWKQLFKTLSTGSRKRMTFYNRSQQEYILKSYYKFIFVREPFERLVSAYIDKFYTPNPKFWDSWGRQIIKQFRNNSNVTSNPCGHDVTFEEFLSYSFSSIKKSNISGGNEHWVTIQQLCNPCGVGYDYIGHLETMQQDTEVILQRANVSHLIAQHNSTMNKIRQNLHFDEKDLKRSGNCLDIKDALQRIIDSLIYKDFIPPNSPISDYTKSIIRSASNITDNGLRNSCIAKEFYSELDDILKLAWEKKLKPPTSLHESNRDHSLIKFQKYITKRQISRRYIKQLLEYFYLDFEAFGYDTSFYRNYM</sequence>
<dbReference type="InterPro" id="IPR018011">
    <property type="entry name" value="Carb_sulfotrans_8-10"/>
</dbReference>
<keyword evidence="4 9" id="KW-0812">Transmembrane</keyword>
<dbReference type="InterPro" id="IPR005331">
    <property type="entry name" value="Sulfotransferase"/>
</dbReference>
<dbReference type="GO" id="GO:0000139">
    <property type="term" value="C:Golgi membrane"/>
    <property type="evidence" value="ECO:0007669"/>
    <property type="project" value="UniProtKB-SubCell"/>
</dbReference>
<evidence type="ECO:0000256" key="1">
    <source>
        <dbReference type="ARBA" id="ARBA00004323"/>
    </source>
</evidence>
<organism evidence="10 11">
    <name type="scientific">Owenia fusiformis</name>
    <name type="common">Polychaete worm</name>
    <dbReference type="NCBI Taxonomy" id="6347"/>
    <lineage>
        <taxon>Eukaryota</taxon>
        <taxon>Metazoa</taxon>
        <taxon>Spiralia</taxon>
        <taxon>Lophotrochozoa</taxon>
        <taxon>Annelida</taxon>
        <taxon>Polychaeta</taxon>
        <taxon>Sedentaria</taxon>
        <taxon>Canalipalpata</taxon>
        <taxon>Sabellida</taxon>
        <taxon>Oweniida</taxon>
        <taxon>Oweniidae</taxon>
        <taxon>Owenia</taxon>
    </lineage>
</organism>
<comment type="caution">
    <text evidence="10">The sequence shown here is derived from an EMBL/GenBank/DDBJ whole genome shotgun (WGS) entry which is preliminary data.</text>
</comment>
<evidence type="ECO:0000256" key="4">
    <source>
        <dbReference type="ARBA" id="ARBA00022692"/>
    </source>
</evidence>
<proteinExistence type="inferred from homology"/>
<evidence type="ECO:0000256" key="5">
    <source>
        <dbReference type="ARBA" id="ARBA00022989"/>
    </source>
</evidence>
<evidence type="ECO:0000313" key="11">
    <source>
        <dbReference type="Proteomes" id="UP000749559"/>
    </source>
</evidence>
<dbReference type="Pfam" id="PF03567">
    <property type="entry name" value="Sulfotransfer_2"/>
    <property type="match status" value="1"/>
</dbReference>
<evidence type="ECO:0000256" key="3">
    <source>
        <dbReference type="ARBA" id="ARBA00022679"/>
    </source>
</evidence>
<evidence type="ECO:0000256" key="2">
    <source>
        <dbReference type="ARBA" id="ARBA00006339"/>
    </source>
</evidence>
<dbReference type="PANTHER" id="PTHR12137">
    <property type="entry name" value="CARBOHYDRATE SULFOTRANSFERASE"/>
    <property type="match status" value="1"/>
</dbReference>
<evidence type="ECO:0000256" key="9">
    <source>
        <dbReference type="RuleBase" id="RU364020"/>
    </source>
</evidence>
<evidence type="ECO:0000256" key="6">
    <source>
        <dbReference type="ARBA" id="ARBA00023034"/>
    </source>
</evidence>
<keyword evidence="11" id="KW-1185">Reference proteome</keyword>
<dbReference type="EMBL" id="CAIIXF020000005">
    <property type="protein sequence ID" value="CAH1782684.1"/>
    <property type="molecule type" value="Genomic_DNA"/>
</dbReference>
<keyword evidence="5 9" id="KW-1133">Transmembrane helix</keyword>
<keyword evidence="3 9" id="KW-0808">Transferase</keyword>
<gene>
    <name evidence="10" type="ORF">OFUS_LOCUS9104</name>
</gene>
<comment type="subcellular location">
    <subcellularLocation>
        <location evidence="1 9">Golgi apparatus membrane</location>
        <topology evidence="1 9">Single-pass type II membrane protein</topology>
    </subcellularLocation>
</comment>
<dbReference type="AlphaFoldDB" id="A0A8S4NQS0"/>